<dbReference type="GO" id="GO:0019239">
    <property type="term" value="F:deaminase activity"/>
    <property type="evidence" value="ECO:0007669"/>
    <property type="project" value="TreeGrafter"/>
</dbReference>
<dbReference type="InterPro" id="IPR006175">
    <property type="entry name" value="YjgF/YER057c/UK114"/>
</dbReference>
<keyword evidence="2" id="KW-0378">Hydrolase</keyword>
<dbReference type="RefSeq" id="WP_113745052.1">
    <property type="nucleotide sequence ID" value="NZ_UAPU01000006.1"/>
</dbReference>
<evidence type="ECO:0000256" key="1">
    <source>
        <dbReference type="ARBA" id="ARBA00010552"/>
    </source>
</evidence>
<dbReference type="AlphaFoldDB" id="A0A2X0V4S6"/>
<comment type="similarity">
    <text evidence="1">Belongs to the RutC family.</text>
</comment>
<dbReference type="InterPro" id="IPR006056">
    <property type="entry name" value="RidA"/>
</dbReference>
<name>A0A2X0V4S6_9GAMM</name>
<dbReference type="Proteomes" id="UP000250086">
    <property type="component" value="Unassembled WGS sequence"/>
</dbReference>
<dbReference type="EMBL" id="UAPV01000001">
    <property type="protein sequence ID" value="SPT68933.1"/>
    <property type="molecule type" value="Genomic_DNA"/>
</dbReference>
<dbReference type="OrthoDB" id="9803101at2"/>
<dbReference type="PANTHER" id="PTHR11803">
    <property type="entry name" value="2-IMINOBUTANOATE/2-IMINOPROPANOATE DEAMINASE RIDA"/>
    <property type="match status" value="1"/>
</dbReference>
<dbReference type="Gene3D" id="3.30.1330.40">
    <property type="entry name" value="RutC-like"/>
    <property type="match status" value="1"/>
</dbReference>
<accession>A0A2X0V4S6</accession>
<reference evidence="2 3" key="1">
    <citation type="submission" date="2018-06" db="EMBL/GenBank/DDBJ databases">
        <authorList>
            <consortium name="Pathogen Informatics"/>
            <person name="Doyle S."/>
        </authorList>
    </citation>
    <scope>NUCLEOTIDE SEQUENCE [LARGE SCALE GENOMIC DNA]</scope>
    <source>
        <strain evidence="2 3">NCTC13093</strain>
    </source>
</reference>
<dbReference type="GO" id="GO:0005829">
    <property type="term" value="C:cytosol"/>
    <property type="evidence" value="ECO:0007669"/>
    <property type="project" value="TreeGrafter"/>
</dbReference>
<dbReference type="InterPro" id="IPR035959">
    <property type="entry name" value="RutC-like_sf"/>
</dbReference>
<dbReference type="EC" id="3.5.4.-" evidence="2"/>
<gene>
    <name evidence="2" type="primary">ridA</name>
    <name evidence="2" type="ORF">NCTC13093_00283</name>
</gene>
<dbReference type="CDD" id="cd00448">
    <property type="entry name" value="YjgF_YER057c_UK114_family"/>
    <property type="match status" value="1"/>
</dbReference>
<dbReference type="PANTHER" id="PTHR11803:SF39">
    <property type="entry name" value="2-IMINOBUTANOATE_2-IMINOPROPANOATE DEAMINASE"/>
    <property type="match status" value="1"/>
</dbReference>
<protein>
    <submittedName>
        <fullName evidence="2">Enamine/imine deaminase</fullName>
        <ecNumber evidence="2">3.5.4.-</ecNumber>
    </submittedName>
</protein>
<dbReference type="NCBIfam" id="TIGR00004">
    <property type="entry name" value="Rid family detoxifying hydrolase"/>
    <property type="match status" value="1"/>
</dbReference>
<evidence type="ECO:0000313" key="2">
    <source>
        <dbReference type="EMBL" id="SPT68933.1"/>
    </source>
</evidence>
<proteinExistence type="inferred from homology"/>
<dbReference type="Pfam" id="PF01042">
    <property type="entry name" value="Ribonuc_L-PSP"/>
    <property type="match status" value="1"/>
</dbReference>
<keyword evidence="3" id="KW-1185">Reference proteome</keyword>
<sequence>MSQVLSTDKAPQAIGPYSQGRIVGNLLFASGQVAINPKTGELKGDISEQTHQAMQNVVALVEAAGADVSKIVKTTCFLKNMSDFAVFNEIYASYLKAPYPARSCVAVAELPKGALCEIEVVVDLRK</sequence>
<evidence type="ECO:0000313" key="3">
    <source>
        <dbReference type="Proteomes" id="UP000250086"/>
    </source>
</evidence>
<dbReference type="FunFam" id="3.30.1330.40:FF:000001">
    <property type="entry name" value="L-PSP family endoribonuclease"/>
    <property type="match status" value="1"/>
</dbReference>
<organism evidence="2 3">
    <name type="scientific">Anaerobiospirillum thomasii</name>
    <dbReference type="NCBI Taxonomy" id="179995"/>
    <lineage>
        <taxon>Bacteria</taxon>
        <taxon>Pseudomonadati</taxon>
        <taxon>Pseudomonadota</taxon>
        <taxon>Gammaproteobacteria</taxon>
        <taxon>Aeromonadales</taxon>
        <taxon>Succinivibrionaceae</taxon>
        <taxon>Anaerobiospirillum</taxon>
    </lineage>
</organism>
<dbReference type="SUPFAM" id="SSF55298">
    <property type="entry name" value="YjgF-like"/>
    <property type="match status" value="1"/>
</dbReference>